<dbReference type="InterPro" id="IPR036217">
    <property type="entry name" value="MethylDNA_cys_MeTrfase_DNAb"/>
</dbReference>
<dbReference type="Proteomes" id="UP000202440">
    <property type="component" value="Chromosome"/>
</dbReference>
<dbReference type="PANTHER" id="PTHR10815:SF13">
    <property type="entry name" value="METHYLATED-DNA--PROTEIN-CYSTEINE METHYLTRANSFERASE"/>
    <property type="match status" value="1"/>
</dbReference>
<evidence type="ECO:0000256" key="8">
    <source>
        <dbReference type="ARBA" id="ARBA00049348"/>
    </source>
</evidence>
<sequence>MTESLHDSLFVSCHCLRPRWQVCLDSPVGHWHVQACDHSLWQCHHTTYPAAHVVDRQWPPWLLALVANWEHGWQAGRLLGFPLREQGSPLQRQIWTHLMTIGSGEVRTYQQVADAVGKPKAVRAVANAIGRNPWWWLVPCHRVVGSDHQLKGYAGGVALKAALLAIEGMQVGHHEVAEKAKVRA</sequence>
<evidence type="ECO:0000313" key="11">
    <source>
        <dbReference type="Proteomes" id="UP000202440"/>
    </source>
</evidence>
<evidence type="ECO:0000256" key="2">
    <source>
        <dbReference type="ARBA" id="ARBA00008711"/>
    </source>
</evidence>
<keyword evidence="4 10" id="KW-0489">Methyltransferase</keyword>
<dbReference type="KEGG" id="bsan:CHH28_16035"/>
<dbReference type="EC" id="2.1.1.63" evidence="3"/>
<organism evidence="10 11">
    <name type="scientific">Bacterioplanes sanyensis</name>
    <dbReference type="NCBI Taxonomy" id="1249553"/>
    <lineage>
        <taxon>Bacteria</taxon>
        <taxon>Pseudomonadati</taxon>
        <taxon>Pseudomonadota</taxon>
        <taxon>Gammaproteobacteria</taxon>
        <taxon>Oceanospirillales</taxon>
        <taxon>Oceanospirillaceae</taxon>
        <taxon>Bacterioplanes</taxon>
    </lineage>
</organism>
<keyword evidence="11" id="KW-1185">Reference proteome</keyword>
<dbReference type="EMBL" id="CP022530">
    <property type="protein sequence ID" value="ASP40091.1"/>
    <property type="molecule type" value="Genomic_DNA"/>
</dbReference>
<dbReference type="InterPro" id="IPR001497">
    <property type="entry name" value="MethylDNA_cys_MeTrfase_AS"/>
</dbReference>
<name>A0A222FNY2_9GAMM</name>
<dbReference type="PANTHER" id="PTHR10815">
    <property type="entry name" value="METHYLATED-DNA--PROTEIN-CYSTEINE METHYLTRANSFERASE"/>
    <property type="match status" value="1"/>
</dbReference>
<comment type="catalytic activity">
    <reaction evidence="1">
        <text>a 4-O-methyl-thymidine in DNA + L-cysteinyl-[protein] = a thymidine in DNA + S-methyl-L-cysteinyl-[protein]</text>
        <dbReference type="Rhea" id="RHEA:53428"/>
        <dbReference type="Rhea" id="RHEA-COMP:10131"/>
        <dbReference type="Rhea" id="RHEA-COMP:10132"/>
        <dbReference type="Rhea" id="RHEA-COMP:13555"/>
        <dbReference type="Rhea" id="RHEA-COMP:13556"/>
        <dbReference type="ChEBI" id="CHEBI:29950"/>
        <dbReference type="ChEBI" id="CHEBI:82612"/>
        <dbReference type="ChEBI" id="CHEBI:137386"/>
        <dbReference type="ChEBI" id="CHEBI:137387"/>
        <dbReference type="EC" id="2.1.1.63"/>
    </reaction>
</comment>
<keyword evidence="6" id="KW-0227">DNA damage</keyword>
<reference evidence="10 11" key="1">
    <citation type="submission" date="2017-07" db="EMBL/GenBank/DDBJ databases">
        <title>Annotated genome sequence of Bacterioplanes sanyensis isolated from Red Sea.</title>
        <authorList>
            <person name="Rehman Z.U."/>
        </authorList>
    </citation>
    <scope>NUCLEOTIDE SEQUENCE [LARGE SCALE GENOMIC DNA]</scope>
    <source>
        <strain evidence="10 11">NV9</strain>
    </source>
</reference>
<evidence type="ECO:0000256" key="5">
    <source>
        <dbReference type="ARBA" id="ARBA00022679"/>
    </source>
</evidence>
<dbReference type="RefSeq" id="WP_094061264.1">
    <property type="nucleotide sequence ID" value="NZ_CP022530.1"/>
</dbReference>
<protein>
    <recommendedName>
        <fullName evidence="3">methylated-DNA--[protein]-cysteine S-methyltransferase</fullName>
        <ecNumber evidence="3">2.1.1.63</ecNumber>
    </recommendedName>
</protein>
<comment type="similarity">
    <text evidence="2">Belongs to the MGMT family.</text>
</comment>
<dbReference type="GO" id="GO:0032259">
    <property type="term" value="P:methylation"/>
    <property type="evidence" value="ECO:0007669"/>
    <property type="project" value="UniProtKB-KW"/>
</dbReference>
<dbReference type="InterPro" id="IPR014048">
    <property type="entry name" value="MethylDNA_cys_MeTrfase_DNA-bd"/>
</dbReference>
<keyword evidence="5 10" id="KW-0808">Transferase</keyword>
<evidence type="ECO:0000256" key="7">
    <source>
        <dbReference type="ARBA" id="ARBA00023204"/>
    </source>
</evidence>
<comment type="catalytic activity">
    <reaction evidence="8">
        <text>a 6-O-methyl-2'-deoxyguanosine in DNA + L-cysteinyl-[protein] = S-methyl-L-cysteinyl-[protein] + a 2'-deoxyguanosine in DNA</text>
        <dbReference type="Rhea" id="RHEA:24000"/>
        <dbReference type="Rhea" id="RHEA-COMP:10131"/>
        <dbReference type="Rhea" id="RHEA-COMP:10132"/>
        <dbReference type="Rhea" id="RHEA-COMP:11367"/>
        <dbReference type="Rhea" id="RHEA-COMP:11368"/>
        <dbReference type="ChEBI" id="CHEBI:29950"/>
        <dbReference type="ChEBI" id="CHEBI:82612"/>
        <dbReference type="ChEBI" id="CHEBI:85445"/>
        <dbReference type="ChEBI" id="CHEBI:85448"/>
        <dbReference type="EC" id="2.1.1.63"/>
    </reaction>
</comment>
<dbReference type="SUPFAM" id="SSF46767">
    <property type="entry name" value="Methylated DNA-protein cysteine methyltransferase, C-terminal domain"/>
    <property type="match status" value="1"/>
</dbReference>
<dbReference type="FunFam" id="1.10.10.10:FF:000214">
    <property type="entry name" value="Methylated-DNA--protein-cysteine methyltransferase"/>
    <property type="match status" value="1"/>
</dbReference>
<dbReference type="GO" id="GO:0006281">
    <property type="term" value="P:DNA repair"/>
    <property type="evidence" value="ECO:0007669"/>
    <property type="project" value="UniProtKB-KW"/>
</dbReference>
<dbReference type="InterPro" id="IPR036388">
    <property type="entry name" value="WH-like_DNA-bd_sf"/>
</dbReference>
<dbReference type="Pfam" id="PF01035">
    <property type="entry name" value="DNA_binding_1"/>
    <property type="match status" value="1"/>
</dbReference>
<evidence type="ECO:0000313" key="10">
    <source>
        <dbReference type="EMBL" id="ASP40091.1"/>
    </source>
</evidence>
<keyword evidence="7" id="KW-0234">DNA repair</keyword>
<dbReference type="PROSITE" id="PS00374">
    <property type="entry name" value="MGMT"/>
    <property type="match status" value="1"/>
</dbReference>
<dbReference type="CDD" id="cd06445">
    <property type="entry name" value="ATase"/>
    <property type="match status" value="1"/>
</dbReference>
<accession>A0A222FNY2</accession>
<evidence type="ECO:0000256" key="4">
    <source>
        <dbReference type="ARBA" id="ARBA00022603"/>
    </source>
</evidence>
<evidence type="ECO:0000256" key="6">
    <source>
        <dbReference type="ARBA" id="ARBA00022763"/>
    </source>
</evidence>
<dbReference type="GO" id="GO:0003908">
    <property type="term" value="F:methylated-DNA-[protein]-cysteine S-methyltransferase activity"/>
    <property type="evidence" value="ECO:0007669"/>
    <property type="project" value="UniProtKB-EC"/>
</dbReference>
<dbReference type="OrthoDB" id="9811249at2"/>
<dbReference type="NCBIfam" id="TIGR00589">
    <property type="entry name" value="ogt"/>
    <property type="match status" value="1"/>
</dbReference>
<dbReference type="AlphaFoldDB" id="A0A222FNY2"/>
<proteinExistence type="inferred from homology"/>
<evidence type="ECO:0000256" key="3">
    <source>
        <dbReference type="ARBA" id="ARBA00011918"/>
    </source>
</evidence>
<evidence type="ECO:0000256" key="1">
    <source>
        <dbReference type="ARBA" id="ARBA00001286"/>
    </source>
</evidence>
<gene>
    <name evidence="10" type="ORF">CHH28_16035</name>
</gene>
<feature type="domain" description="Methylated-DNA-[protein]-cysteine S-methyltransferase DNA binding" evidence="9">
    <location>
        <begin position="90"/>
        <end position="168"/>
    </location>
</feature>
<dbReference type="Gene3D" id="1.10.10.10">
    <property type="entry name" value="Winged helix-like DNA-binding domain superfamily/Winged helix DNA-binding domain"/>
    <property type="match status" value="1"/>
</dbReference>
<evidence type="ECO:0000259" key="9">
    <source>
        <dbReference type="Pfam" id="PF01035"/>
    </source>
</evidence>